<gene>
    <name evidence="1" type="ORF">LEA_16094</name>
</gene>
<accession>K1RZI7</accession>
<evidence type="ECO:0000313" key="1">
    <source>
        <dbReference type="EMBL" id="EKC53972.1"/>
    </source>
</evidence>
<dbReference type="AlphaFoldDB" id="K1RZI7"/>
<sequence length="345" mass="36485">TVSNGSASTIIDTENKAFISGKASGFEYDTATGILTVTGNGLKLSGVGKNIMLYIKQSVSDITFENLTLTAGDMNGVKPDDFSSIGVGDGSGSADTYLMFVSSNSLKVNINGNVTLSKRNTATTENLLAIDQAHLDYDDVTPMSMEFIGGDSPNLTVTGNTYAIQSMGSVDFSNMIFTAAAEYYGVHAETIRFDRCSITTTGLAGTNIESSTGIYSNNLSIVDCSLDIRTGIFGETIDISGATDGIVTSGYGGAVMVKCKTKGWSETASGLLTVALDKGRSVLFTVSAGNSAIQAFDFEGGENKVVSYPQTTVPDKEFELTKDFYWLLKEKNGTALINEIRFSGK</sequence>
<reference evidence="1" key="1">
    <citation type="journal article" date="2013" name="Environ. Microbiol.">
        <title>Microbiota from the distal guts of lean and obese adolescents exhibit partial functional redundancy besides clear differences in community structure.</title>
        <authorList>
            <person name="Ferrer M."/>
            <person name="Ruiz A."/>
            <person name="Lanza F."/>
            <person name="Haange S.B."/>
            <person name="Oberbach A."/>
            <person name="Till H."/>
            <person name="Bargiela R."/>
            <person name="Campoy C."/>
            <person name="Segura M.T."/>
            <person name="Richter M."/>
            <person name="von Bergen M."/>
            <person name="Seifert J."/>
            <person name="Suarez A."/>
        </authorList>
    </citation>
    <scope>NUCLEOTIDE SEQUENCE</scope>
</reference>
<feature type="non-terminal residue" evidence="1">
    <location>
        <position position="1"/>
    </location>
</feature>
<organism evidence="1">
    <name type="scientific">human gut metagenome</name>
    <dbReference type="NCBI Taxonomy" id="408170"/>
    <lineage>
        <taxon>unclassified sequences</taxon>
        <taxon>metagenomes</taxon>
        <taxon>organismal metagenomes</taxon>
    </lineage>
</organism>
<protein>
    <submittedName>
        <fullName evidence="1">Repeat domain (Rpt)</fullName>
    </submittedName>
</protein>
<name>K1RZI7_9ZZZZ</name>
<proteinExistence type="predicted"/>
<dbReference type="EMBL" id="AJWY01010996">
    <property type="protein sequence ID" value="EKC53972.1"/>
    <property type="molecule type" value="Genomic_DNA"/>
</dbReference>
<comment type="caution">
    <text evidence="1">The sequence shown here is derived from an EMBL/GenBank/DDBJ whole genome shotgun (WGS) entry which is preliminary data.</text>
</comment>